<name>A0A1H8ZHG9_9GAMM</name>
<evidence type="ECO:0000313" key="2">
    <source>
        <dbReference type="EMBL" id="SEP63862.1"/>
    </source>
</evidence>
<dbReference type="AlphaFoldDB" id="A0A1H8ZHG9"/>
<dbReference type="RefSeq" id="WP_177188764.1">
    <property type="nucleotide sequence ID" value="NZ_FOFS01000001.1"/>
</dbReference>
<dbReference type="EMBL" id="FOFS01000001">
    <property type="protein sequence ID" value="SEP63862.1"/>
    <property type="molecule type" value="Genomic_DNA"/>
</dbReference>
<organism evidence="2 3">
    <name type="scientific">Solimonas aquatica</name>
    <dbReference type="NCBI Taxonomy" id="489703"/>
    <lineage>
        <taxon>Bacteria</taxon>
        <taxon>Pseudomonadati</taxon>
        <taxon>Pseudomonadota</taxon>
        <taxon>Gammaproteobacteria</taxon>
        <taxon>Nevskiales</taxon>
        <taxon>Nevskiaceae</taxon>
        <taxon>Solimonas</taxon>
    </lineage>
</organism>
<sequence length="738" mass="80066">MPLIAPVLDDRSFDQLRQELVDRIRVYNPEWTDYNRSDPAITLLELYAYLGEGLQFRFNQIPEATQLAFLKLLNLPLRPAQAASALLRCTGKLPGGVALAVGDQLKAGKLPFTVETETQIWPVDCVSVSRQADTLPDEASEPELHAAVQASIDALAQRDAQLKKVAAYRNVLLEADGSSPALDFSASVDGCVWIAVLKDPALTLTPPQGRAVRLNIGYSPAAVTPTLAQISACDGPSARGPGLQWRASLAALDAQQQPRYLNLRVSGDSSAGFTQEGVVRVELPEDLTLLGVPQADDPALAGSGEFPPQLDEARAKQLWFWLRVWRSDESRIGATRLICVNAVQCRQFSAVTPASAELLGSGNGQPRQGFQLANTPLLSDALHPVQLQVEENKVWTDWQQQDDLDASGADDRHFMIDAEAGTVMFGERFPQLGERVRVLGYRYGGGSAGNVPAQAINKFATALAAIAPPPAPMQRAASGNFTLANPFAAQGGADSESIAEGLLRIPGELRRRSRAVTRDDFSELAMMTPGVQLGRAECLPLFYAPQQVSPRAGVVSVVIWPAQDALHANAPQPDAYQLKQVCQWLDSKRLVTTELYVIPPTYRRIAVSLALKVKDGYGLDAVRDWTELLLRQYLAPLPPYGPDGRGWPLGRRVFDRELEGAAMQVEGVEYVSELRLAAQDAQGLWQTRSSVELQSWEVPELAAVSIVDDNTALPEPGADLPPPDSDPAVPIPVLREAC</sequence>
<evidence type="ECO:0000256" key="1">
    <source>
        <dbReference type="SAM" id="MobiDB-lite"/>
    </source>
</evidence>
<evidence type="ECO:0000313" key="3">
    <source>
        <dbReference type="Proteomes" id="UP000199233"/>
    </source>
</evidence>
<keyword evidence="3" id="KW-1185">Reference proteome</keyword>
<reference evidence="2 3" key="1">
    <citation type="submission" date="2016-10" db="EMBL/GenBank/DDBJ databases">
        <authorList>
            <person name="de Groot N.N."/>
        </authorList>
    </citation>
    <scope>NUCLEOTIDE SEQUENCE [LARGE SCALE GENOMIC DNA]</scope>
    <source>
        <strain evidence="2 3">DSM 25927</strain>
    </source>
</reference>
<gene>
    <name evidence="2" type="ORF">SAMN04488038_10142</name>
</gene>
<feature type="region of interest" description="Disordered" evidence="1">
    <location>
        <begin position="712"/>
        <end position="731"/>
    </location>
</feature>
<accession>A0A1H8ZHG9</accession>
<dbReference type="InterPro" id="IPR011749">
    <property type="entry name" value="CHP02243"/>
</dbReference>
<proteinExistence type="predicted"/>
<dbReference type="STRING" id="489703.SAMN04488038_10142"/>
<dbReference type="Proteomes" id="UP000199233">
    <property type="component" value="Unassembled WGS sequence"/>
</dbReference>
<protein>
    <submittedName>
        <fullName evidence="2">Putative baseplate assembly protein</fullName>
    </submittedName>
</protein>
<dbReference type="NCBIfam" id="TIGR02243">
    <property type="entry name" value="putative baseplate assembly protein"/>
    <property type="match status" value="1"/>
</dbReference>